<proteinExistence type="predicted"/>
<gene>
    <name evidence="1" type="ORF">SAMN05421747_116107</name>
</gene>
<keyword evidence="2" id="KW-1185">Reference proteome</keyword>
<dbReference type="EMBL" id="FOLL01000016">
    <property type="protein sequence ID" value="SFC62349.1"/>
    <property type="molecule type" value="Genomic_DNA"/>
</dbReference>
<protein>
    <submittedName>
        <fullName evidence="1">Uncharacterized protein</fullName>
    </submittedName>
</protein>
<reference evidence="1 2" key="1">
    <citation type="submission" date="2016-10" db="EMBL/GenBank/DDBJ databases">
        <authorList>
            <person name="de Groot N.N."/>
        </authorList>
    </citation>
    <scope>NUCLEOTIDE SEQUENCE [LARGE SCALE GENOMIC DNA]</scope>
    <source>
        <strain evidence="1 2">DSM 22900</strain>
    </source>
</reference>
<organism evidence="1 2">
    <name type="scientific">Parapedobacter composti</name>
    <dbReference type="NCBI Taxonomy" id="623281"/>
    <lineage>
        <taxon>Bacteria</taxon>
        <taxon>Pseudomonadati</taxon>
        <taxon>Bacteroidota</taxon>
        <taxon>Sphingobacteriia</taxon>
        <taxon>Sphingobacteriales</taxon>
        <taxon>Sphingobacteriaceae</taxon>
        <taxon>Parapedobacter</taxon>
    </lineage>
</organism>
<sequence length="47" mass="5524">MFLVFSINNKILNISFISTLRLWFVFDHVDDGTGEDETPRKNKDGHR</sequence>
<name>A0A1I1KNG2_9SPHI</name>
<evidence type="ECO:0000313" key="2">
    <source>
        <dbReference type="Proteomes" id="UP000199577"/>
    </source>
</evidence>
<dbReference type="Proteomes" id="UP000199577">
    <property type="component" value="Unassembled WGS sequence"/>
</dbReference>
<evidence type="ECO:0000313" key="1">
    <source>
        <dbReference type="EMBL" id="SFC62349.1"/>
    </source>
</evidence>
<dbReference type="AlphaFoldDB" id="A0A1I1KNG2"/>
<accession>A0A1I1KNG2</accession>